<accession>A0ABY5ML57</accession>
<dbReference type="Pfam" id="PF13430">
    <property type="entry name" value="DUF4112"/>
    <property type="match status" value="1"/>
</dbReference>
<organism evidence="1 2">
    <name type="scientific">Nitratireductor thuwali</name>
    <dbReference type="NCBI Taxonomy" id="2267699"/>
    <lineage>
        <taxon>Bacteria</taxon>
        <taxon>Pseudomonadati</taxon>
        <taxon>Pseudomonadota</taxon>
        <taxon>Alphaproteobacteria</taxon>
        <taxon>Hyphomicrobiales</taxon>
        <taxon>Phyllobacteriaceae</taxon>
        <taxon>Nitratireductor</taxon>
    </lineage>
</organism>
<reference evidence="1 2" key="1">
    <citation type="submission" date="2018-07" db="EMBL/GenBank/DDBJ databases">
        <title>Genome sequence of Nitratireductor thuwali#1536.</title>
        <authorList>
            <person name="Michoud G."/>
            <person name="Merlino G."/>
            <person name="Sefrji F.O."/>
            <person name="Daffonchio D."/>
        </authorList>
    </citation>
    <scope>NUCLEOTIDE SEQUENCE [LARGE SCALE GENOMIC DNA]</scope>
    <source>
        <strain evidence="2">Nit1536</strain>
    </source>
</reference>
<evidence type="ECO:0000313" key="2">
    <source>
        <dbReference type="Proteomes" id="UP001342418"/>
    </source>
</evidence>
<dbReference type="EMBL" id="CP030941">
    <property type="protein sequence ID" value="UUP17368.1"/>
    <property type="molecule type" value="Genomic_DNA"/>
</dbReference>
<gene>
    <name evidence="1" type="ORF">NTH_01832</name>
</gene>
<dbReference type="PANTHER" id="PTHR35519">
    <property type="entry name" value="MEMBRANE PROTEINS"/>
    <property type="match status" value="1"/>
</dbReference>
<dbReference type="InterPro" id="IPR025187">
    <property type="entry name" value="DUF4112"/>
</dbReference>
<protein>
    <recommendedName>
        <fullName evidence="3">DUF4112 domain-containing protein</fullName>
    </recommendedName>
</protein>
<evidence type="ECO:0000313" key="1">
    <source>
        <dbReference type="EMBL" id="UUP17368.1"/>
    </source>
</evidence>
<keyword evidence="2" id="KW-1185">Reference proteome</keyword>
<dbReference type="Proteomes" id="UP001342418">
    <property type="component" value="Chromosome"/>
</dbReference>
<proteinExistence type="predicted"/>
<name>A0ABY5ML57_9HYPH</name>
<sequence length="128" mass="13603">MQAGAAGDRRETGRPVPDPRIEELDRLATLLDTRWGIPGTPFSFGIDGAASLIPVVGDGATALISAYIVYRAARLGAPRSVLMHMAANVGLDFAIGSVPVIGTVFDIFFKANKRNVGLLRRHLESSAD</sequence>
<dbReference type="PANTHER" id="PTHR35519:SF2">
    <property type="entry name" value="PH DOMAIN PROTEIN"/>
    <property type="match status" value="1"/>
</dbReference>
<evidence type="ECO:0008006" key="3">
    <source>
        <dbReference type="Google" id="ProtNLM"/>
    </source>
</evidence>